<dbReference type="RefSeq" id="WP_344622126.1">
    <property type="nucleotide sequence ID" value="NZ_BAAALD010000005.1"/>
</dbReference>
<name>A0ABN1TBI9_9ACTN</name>
<protein>
    <recommendedName>
        <fullName evidence="1">HTH cro/C1-type domain-containing protein</fullName>
    </recommendedName>
</protein>
<dbReference type="InterPro" id="IPR010982">
    <property type="entry name" value="Lambda_DNA-bd_dom_sf"/>
</dbReference>
<reference evidence="2 3" key="1">
    <citation type="journal article" date="2019" name="Int. J. Syst. Evol. Microbiol.">
        <title>The Global Catalogue of Microorganisms (GCM) 10K type strain sequencing project: providing services to taxonomists for standard genome sequencing and annotation.</title>
        <authorList>
            <consortium name="The Broad Institute Genomics Platform"/>
            <consortium name="The Broad Institute Genome Sequencing Center for Infectious Disease"/>
            <person name="Wu L."/>
            <person name="Ma J."/>
        </authorList>
    </citation>
    <scope>NUCLEOTIDE SEQUENCE [LARGE SCALE GENOMIC DNA]</scope>
    <source>
        <strain evidence="2 3">JCM 13002</strain>
    </source>
</reference>
<dbReference type="SMART" id="SM00530">
    <property type="entry name" value="HTH_XRE"/>
    <property type="match status" value="1"/>
</dbReference>
<comment type="caution">
    <text evidence="2">The sequence shown here is derived from an EMBL/GenBank/DDBJ whole genome shotgun (WGS) entry which is preliminary data.</text>
</comment>
<sequence length="95" mass="10298">MGDFGAGAPQDRLGTLLRSIRLDRGMTQEELGAASGMSVRSIRDLERGVSCPRISTLRLLAHTWQLSEAQRAELHRLARAKRDGAGDTRGSGARP</sequence>
<gene>
    <name evidence="2" type="ORF">GCM10009663_08760</name>
</gene>
<proteinExistence type="predicted"/>
<organism evidence="2 3">
    <name type="scientific">Kitasatospora arboriphila</name>
    <dbReference type="NCBI Taxonomy" id="258052"/>
    <lineage>
        <taxon>Bacteria</taxon>
        <taxon>Bacillati</taxon>
        <taxon>Actinomycetota</taxon>
        <taxon>Actinomycetes</taxon>
        <taxon>Kitasatosporales</taxon>
        <taxon>Streptomycetaceae</taxon>
        <taxon>Kitasatospora</taxon>
    </lineage>
</organism>
<dbReference type="Pfam" id="PF01381">
    <property type="entry name" value="HTH_3"/>
    <property type="match status" value="1"/>
</dbReference>
<dbReference type="Gene3D" id="1.10.260.40">
    <property type="entry name" value="lambda repressor-like DNA-binding domains"/>
    <property type="match status" value="1"/>
</dbReference>
<evidence type="ECO:0000313" key="2">
    <source>
        <dbReference type="EMBL" id="GAA1071667.1"/>
    </source>
</evidence>
<keyword evidence="3" id="KW-1185">Reference proteome</keyword>
<dbReference type="CDD" id="cd00093">
    <property type="entry name" value="HTH_XRE"/>
    <property type="match status" value="1"/>
</dbReference>
<dbReference type="PROSITE" id="PS50943">
    <property type="entry name" value="HTH_CROC1"/>
    <property type="match status" value="1"/>
</dbReference>
<dbReference type="SUPFAM" id="SSF47413">
    <property type="entry name" value="lambda repressor-like DNA-binding domains"/>
    <property type="match status" value="1"/>
</dbReference>
<feature type="domain" description="HTH cro/C1-type" evidence="1">
    <location>
        <begin position="17"/>
        <end position="71"/>
    </location>
</feature>
<dbReference type="Proteomes" id="UP001499987">
    <property type="component" value="Unassembled WGS sequence"/>
</dbReference>
<evidence type="ECO:0000259" key="1">
    <source>
        <dbReference type="PROSITE" id="PS50943"/>
    </source>
</evidence>
<dbReference type="InterPro" id="IPR001387">
    <property type="entry name" value="Cro/C1-type_HTH"/>
</dbReference>
<dbReference type="EMBL" id="BAAALD010000005">
    <property type="protein sequence ID" value="GAA1071667.1"/>
    <property type="molecule type" value="Genomic_DNA"/>
</dbReference>
<accession>A0ABN1TBI9</accession>
<evidence type="ECO:0000313" key="3">
    <source>
        <dbReference type="Proteomes" id="UP001499987"/>
    </source>
</evidence>